<reference evidence="3 4" key="1">
    <citation type="submission" date="2019-11" db="EMBL/GenBank/DDBJ databases">
        <title>Nocardia sp. nov. CT2-14 isolated from soil.</title>
        <authorList>
            <person name="Kanchanasin P."/>
            <person name="Tanasupawat S."/>
            <person name="Yuki M."/>
            <person name="Kudo T."/>
        </authorList>
    </citation>
    <scope>NUCLEOTIDE SEQUENCE [LARGE SCALE GENOMIC DNA]</scope>
    <source>
        <strain evidence="3 4">CT2-14</strain>
    </source>
</reference>
<evidence type="ECO:0000259" key="2">
    <source>
        <dbReference type="Pfam" id="PF06527"/>
    </source>
</evidence>
<gene>
    <name evidence="3" type="ORF">GLP40_29775</name>
</gene>
<keyword evidence="4" id="KW-1185">Reference proteome</keyword>
<protein>
    <recommendedName>
        <fullName evidence="2">TniQ domain-containing protein</fullName>
    </recommendedName>
</protein>
<feature type="domain" description="TniQ" evidence="2">
    <location>
        <begin position="8"/>
        <end position="172"/>
    </location>
</feature>
<dbReference type="AlphaFoldDB" id="A0A6I3L4Z0"/>
<feature type="compositionally biased region" description="Pro residues" evidence="1">
    <location>
        <begin position="325"/>
        <end position="334"/>
    </location>
</feature>
<evidence type="ECO:0000313" key="4">
    <source>
        <dbReference type="Proteomes" id="UP000432464"/>
    </source>
</evidence>
<dbReference type="Pfam" id="PF06527">
    <property type="entry name" value="TniQ"/>
    <property type="match status" value="1"/>
</dbReference>
<dbReference type="RefSeq" id="WP_154791334.1">
    <property type="nucleotide sequence ID" value="NZ_WMBB01000017.1"/>
</dbReference>
<organism evidence="3 4">
    <name type="scientific">Nocardia aurantiaca</name>
    <dbReference type="NCBI Taxonomy" id="2675850"/>
    <lineage>
        <taxon>Bacteria</taxon>
        <taxon>Bacillati</taxon>
        <taxon>Actinomycetota</taxon>
        <taxon>Actinomycetes</taxon>
        <taxon>Mycobacteriales</taxon>
        <taxon>Nocardiaceae</taxon>
        <taxon>Nocardia</taxon>
    </lineage>
</organism>
<accession>A0A6I3L4Z0</accession>
<name>A0A6I3L4Z0_9NOCA</name>
<proteinExistence type="predicted"/>
<dbReference type="Proteomes" id="UP000432464">
    <property type="component" value="Unassembled WGS sequence"/>
</dbReference>
<dbReference type="EMBL" id="WMBB01000017">
    <property type="protein sequence ID" value="MTE16917.1"/>
    <property type="molecule type" value="Genomic_DNA"/>
</dbReference>
<feature type="region of interest" description="Disordered" evidence="1">
    <location>
        <begin position="316"/>
        <end position="336"/>
    </location>
</feature>
<dbReference type="InterPro" id="IPR009492">
    <property type="entry name" value="TniQ"/>
</dbReference>
<comment type="caution">
    <text evidence="3">The sequence shown here is derived from an EMBL/GenBank/DDBJ whole genome shotgun (WGS) entry which is preliminary data.</text>
</comment>
<evidence type="ECO:0000256" key="1">
    <source>
        <dbReference type="SAM" id="MobiDB-lite"/>
    </source>
</evidence>
<evidence type="ECO:0000313" key="3">
    <source>
        <dbReference type="EMBL" id="MTE16917.1"/>
    </source>
</evidence>
<sequence length="453" mass="50623">MSAPARWPVHPPPGELESLSSWLERLGRLYEVPVTELLGPNLGVVKAVSDLDEDPPPEIFPALSQASGVEVGRLRAMTLPGQVPWLFDRFPLPARDGEEAFYTYVRQDSVLLAPGEAPHFEVTRRRAWRGPWIPATRLRRSCPLCTAAPVPRWSWTWDLPLTIGCTIHHTRLLSPEERLHAELSETAVVTEPIGEPVAALDNYTHQALTTGMVALPGRRVHAGVWFRLLRCLLDELTLSTAALRKHSAATLTHVWEAADLTYRAGLRIWQPYEWLPWQRQHDLLTAAALVVDLAARGRLHPRGTLGALLTAPGPEQVYPGDVPYQPRPSRPRPPGLADLRRPVEFAVLVAELEDAVRTDAETARQVLGFLIHNDPSPANFDRERELLIATGMPPHFVQTRTEIERLLALYGYESAEIDSALTDFTRERRGLHGPAAQLFSPDDLVQLCARLNR</sequence>